<dbReference type="Proteomes" id="UP000831390">
    <property type="component" value="Chromosome"/>
</dbReference>
<evidence type="ECO:0008006" key="3">
    <source>
        <dbReference type="Google" id="ProtNLM"/>
    </source>
</evidence>
<protein>
    <recommendedName>
        <fullName evidence="3">YtxH domain-containing protein</fullName>
    </recommendedName>
</protein>
<dbReference type="EMBL" id="CP094534">
    <property type="protein sequence ID" value="UOE32939.1"/>
    <property type="molecule type" value="Genomic_DNA"/>
</dbReference>
<organism evidence="1 2">
    <name type="scientific">Hymenobacter monticola</name>
    <dbReference type="NCBI Taxonomy" id="1705399"/>
    <lineage>
        <taxon>Bacteria</taxon>
        <taxon>Pseudomonadati</taxon>
        <taxon>Bacteroidota</taxon>
        <taxon>Cytophagia</taxon>
        <taxon>Cytophagales</taxon>
        <taxon>Hymenobacteraceae</taxon>
        <taxon>Hymenobacter</taxon>
    </lineage>
</organism>
<evidence type="ECO:0000313" key="2">
    <source>
        <dbReference type="Proteomes" id="UP000831390"/>
    </source>
</evidence>
<proteinExistence type="predicted"/>
<dbReference type="RefSeq" id="WP_243512331.1">
    <property type="nucleotide sequence ID" value="NZ_CP094534.1"/>
</dbReference>
<name>A0ABY4B2A6_9BACT</name>
<accession>A0ABY4B2A6</accession>
<sequence>MSNTLGGMIAGLFGGRKNEDGTRAGGSTSGSLVKGALVAAGAAYLYKRYKNGNLNIPGLPGSTPKFK</sequence>
<gene>
    <name evidence="1" type="ORF">MTP16_17625</name>
</gene>
<reference evidence="1 2" key="1">
    <citation type="submission" date="2022-03" db="EMBL/GenBank/DDBJ databases">
        <title>Hymenobactersp. isolated from the air.</title>
        <authorList>
            <person name="Won M."/>
            <person name="Kwon S.-W."/>
        </authorList>
    </citation>
    <scope>NUCLEOTIDE SEQUENCE [LARGE SCALE GENOMIC DNA]</scope>
    <source>
        <strain evidence="1 2">KACC 22596</strain>
    </source>
</reference>
<keyword evidence="2" id="KW-1185">Reference proteome</keyword>
<evidence type="ECO:0000313" key="1">
    <source>
        <dbReference type="EMBL" id="UOE32939.1"/>
    </source>
</evidence>